<gene>
    <name evidence="3" type="ORF">MNBD_ACTINO02-2890</name>
</gene>
<dbReference type="InterPro" id="IPR049447">
    <property type="entry name" value="A9CJY8-like_N"/>
</dbReference>
<evidence type="ECO:0000259" key="1">
    <source>
        <dbReference type="Pfam" id="PF13840"/>
    </source>
</evidence>
<dbReference type="PANTHER" id="PTHR31131:SF6">
    <property type="entry name" value="CASTOR ACT DOMAIN-CONTAINING PROTEIN"/>
    <property type="match status" value="1"/>
</dbReference>
<dbReference type="Pfam" id="PF13840">
    <property type="entry name" value="ACT_7"/>
    <property type="match status" value="1"/>
</dbReference>
<sequence length="125" mass="13409">MNTMTFLKHTPTLAVVRLDAGAVVPPWVVGDFVSITRTANELSIVCDAAAAPVELWDGDPWVRFEVAGPLDLTMTGVIADIATCLAAAEIPVFTIATYDTDHVLVRKRYADQATIALRAAGNLVR</sequence>
<proteinExistence type="predicted"/>
<name>A0A3B0SVY6_9ZZZZ</name>
<dbReference type="EMBL" id="UOEK01000478">
    <property type="protein sequence ID" value="VAW08650.1"/>
    <property type="molecule type" value="Genomic_DNA"/>
</dbReference>
<reference evidence="3" key="1">
    <citation type="submission" date="2018-06" db="EMBL/GenBank/DDBJ databases">
        <authorList>
            <person name="Zhirakovskaya E."/>
        </authorList>
    </citation>
    <scope>NUCLEOTIDE SEQUENCE</scope>
</reference>
<dbReference type="InterPro" id="IPR027795">
    <property type="entry name" value="CASTOR_ACT_dom"/>
</dbReference>
<protein>
    <submittedName>
        <fullName evidence="3">Uncharacterized protein</fullName>
    </submittedName>
</protein>
<dbReference type="PIRSF" id="PIRSF008459">
    <property type="entry name" value="UCP008459"/>
    <property type="match status" value="1"/>
</dbReference>
<feature type="domain" description="A9CJY8-like N-terminal" evidence="2">
    <location>
        <begin position="14"/>
        <end position="49"/>
    </location>
</feature>
<dbReference type="AlphaFoldDB" id="A0A3B0SVY6"/>
<dbReference type="InterPro" id="IPR051719">
    <property type="entry name" value="CASTOR_mTORC1"/>
</dbReference>
<dbReference type="SUPFAM" id="SSF55021">
    <property type="entry name" value="ACT-like"/>
    <property type="match status" value="2"/>
</dbReference>
<evidence type="ECO:0000259" key="2">
    <source>
        <dbReference type="Pfam" id="PF21631"/>
    </source>
</evidence>
<dbReference type="Gene3D" id="3.30.2130.10">
    <property type="entry name" value="VC0802-like"/>
    <property type="match status" value="1"/>
</dbReference>
<dbReference type="PANTHER" id="PTHR31131">
    <property type="entry name" value="CHROMOSOME 1, WHOLE GENOME SHOTGUN SEQUENCE"/>
    <property type="match status" value="1"/>
</dbReference>
<feature type="domain" description="CASTOR ACT" evidence="1">
    <location>
        <begin position="59"/>
        <end position="118"/>
    </location>
</feature>
<dbReference type="InterPro" id="IPR016540">
    <property type="entry name" value="UCP008459"/>
</dbReference>
<organism evidence="3">
    <name type="scientific">hydrothermal vent metagenome</name>
    <dbReference type="NCBI Taxonomy" id="652676"/>
    <lineage>
        <taxon>unclassified sequences</taxon>
        <taxon>metagenomes</taxon>
        <taxon>ecological metagenomes</taxon>
    </lineage>
</organism>
<dbReference type="Pfam" id="PF21631">
    <property type="entry name" value="A9CJY8-like_N"/>
    <property type="match status" value="1"/>
</dbReference>
<evidence type="ECO:0000313" key="3">
    <source>
        <dbReference type="EMBL" id="VAW08650.1"/>
    </source>
</evidence>
<dbReference type="InterPro" id="IPR045865">
    <property type="entry name" value="ACT-like_dom_sf"/>
</dbReference>
<accession>A0A3B0SVY6</accession>